<keyword evidence="6" id="KW-0443">Lipid metabolism</keyword>
<evidence type="ECO:0000256" key="9">
    <source>
        <dbReference type="ARBA" id="ARBA00023264"/>
    </source>
</evidence>
<keyword evidence="8" id="KW-0594">Phospholipid biosynthesis</keyword>
<evidence type="ECO:0000256" key="5">
    <source>
        <dbReference type="ARBA" id="ARBA00022989"/>
    </source>
</evidence>
<keyword evidence="7 10" id="KW-0472">Membrane</keyword>
<feature type="transmembrane region" description="Helical" evidence="10">
    <location>
        <begin position="171"/>
        <end position="187"/>
    </location>
</feature>
<keyword evidence="1" id="KW-1003">Cell membrane</keyword>
<dbReference type="PANTHER" id="PTHR30309:SF1">
    <property type="entry name" value="GLYCEROL-3-PHOSPHATE ACYLTRANSFERASE 1"/>
    <property type="match status" value="1"/>
</dbReference>
<evidence type="ECO:0000256" key="3">
    <source>
        <dbReference type="ARBA" id="ARBA00022679"/>
    </source>
</evidence>
<evidence type="ECO:0000256" key="6">
    <source>
        <dbReference type="ARBA" id="ARBA00023098"/>
    </source>
</evidence>
<dbReference type="GO" id="GO:0008654">
    <property type="term" value="P:phospholipid biosynthetic process"/>
    <property type="evidence" value="ECO:0007669"/>
    <property type="project" value="UniProtKB-KW"/>
</dbReference>
<dbReference type="InterPro" id="IPR003811">
    <property type="entry name" value="G3P_acylTferase_PlsY"/>
</dbReference>
<reference evidence="11 12" key="1">
    <citation type="submission" date="2016-12" db="EMBL/GenBank/DDBJ databases">
        <title>Candidatus Reconcilibacillus cellulovorans genome.</title>
        <authorList>
            <person name="Kolinko S."/>
            <person name="Wu Y.-W."/>
            <person name="Tachea F."/>
            <person name="Denzel E."/>
            <person name="Hiras J."/>
            <person name="Baecker N."/>
            <person name="Chan L.J."/>
            <person name="Eichorst S.A."/>
            <person name="Frey D."/>
            <person name="Adams P.D."/>
            <person name="Pray T."/>
            <person name="Tanjore D."/>
            <person name="Petzold C.J."/>
            <person name="Gladden J.M."/>
            <person name="Simmons B.A."/>
            <person name="Singer S.W."/>
        </authorList>
    </citation>
    <scope>NUCLEOTIDE SEQUENCE [LARGE SCALE GENOMIC DNA]</scope>
    <source>
        <strain evidence="11">JTherm</strain>
    </source>
</reference>
<accession>A0A2A6E1D6</accession>
<dbReference type="GO" id="GO:0043772">
    <property type="term" value="F:acyl-phosphate glycerol-3-phosphate acyltransferase activity"/>
    <property type="evidence" value="ECO:0007669"/>
    <property type="project" value="InterPro"/>
</dbReference>
<organism evidence="11 12">
    <name type="scientific">Candidatus Reconcilbacillus cellulovorans</name>
    <dbReference type="NCBI Taxonomy" id="1906605"/>
    <lineage>
        <taxon>Bacteria</taxon>
        <taxon>Bacillati</taxon>
        <taxon>Bacillota</taxon>
        <taxon>Bacilli</taxon>
        <taxon>Bacillales</taxon>
        <taxon>Paenibacillaceae</taxon>
        <taxon>Candidatus Reconcilbacillus</taxon>
    </lineage>
</organism>
<proteinExistence type="predicted"/>
<feature type="transmembrane region" description="Helical" evidence="10">
    <location>
        <begin position="117"/>
        <end position="137"/>
    </location>
</feature>
<dbReference type="PANTHER" id="PTHR30309">
    <property type="entry name" value="INNER MEMBRANE PROTEIN YGIH"/>
    <property type="match status" value="1"/>
</dbReference>
<keyword evidence="3" id="KW-0808">Transferase</keyword>
<keyword evidence="9" id="KW-1208">Phospholipid metabolism</keyword>
<evidence type="ECO:0000313" key="11">
    <source>
        <dbReference type="EMBL" id="PDO10803.1"/>
    </source>
</evidence>
<dbReference type="PROSITE" id="PS51257">
    <property type="entry name" value="PROKAR_LIPOPROTEIN"/>
    <property type="match status" value="1"/>
</dbReference>
<dbReference type="AlphaFoldDB" id="A0A2A6E1D6"/>
<protein>
    <submittedName>
        <fullName evidence="11">Uncharacterized protein</fullName>
    </submittedName>
</protein>
<dbReference type="GO" id="GO:0005886">
    <property type="term" value="C:plasma membrane"/>
    <property type="evidence" value="ECO:0007669"/>
    <property type="project" value="InterPro"/>
</dbReference>
<dbReference type="Proteomes" id="UP000243688">
    <property type="component" value="Unassembled WGS sequence"/>
</dbReference>
<comment type="caution">
    <text evidence="11">The sequence shown here is derived from an EMBL/GenBank/DDBJ whole genome shotgun (WGS) entry which is preliminary data.</text>
</comment>
<evidence type="ECO:0000313" key="12">
    <source>
        <dbReference type="Proteomes" id="UP000243688"/>
    </source>
</evidence>
<evidence type="ECO:0000256" key="4">
    <source>
        <dbReference type="ARBA" id="ARBA00022692"/>
    </source>
</evidence>
<evidence type="ECO:0000256" key="1">
    <source>
        <dbReference type="ARBA" id="ARBA00022475"/>
    </source>
</evidence>
<keyword evidence="2" id="KW-0444">Lipid biosynthesis</keyword>
<evidence type="ECO:0000256" key="8">
    <source>
        <dbReference type="ARBA" id="ARBA00023209"/>
    </source>
</evidence>
<evidence type="ECO:0000256" key="10">
    <source>
        <dbReference type="SAM" id="Phobius"/>
    </source>
</evidence>
<keyword evidence="5 10" id="KW-1133">Transmembrane helix</keyword>
<evidence type="ECO:0000256" key="2">
    <source>
        <dbReference type="ARBA" id="ARBA00022516"/>
    </source>
</evidence>
<dbReference type="EMBL" id="MOXJ01000009">
    <property type="protein sequence ID" value="PDO10803.1"/>
    <property type="molecule type" value="Genomic_DNA"/>
</dbReference>
<feature type="transmembrane region" description="Helical" evidence="10">
    <location>
        <begin position="76"/>
        <end position="97"/>
    </location>
</feature>
<keyword evidence="4 10" id="KW-0812">Transmembrane</keyword>
<gene>
    <name evidence="11" type="ORF">BLM47_05610</name>
</gene>
<evidence type="ECO:0000256" key="7">
    <source>
        <dbReference type="ARBA" id="ARBA00023136"/>
    </source>
</evidence>
<dbReference type="Pfam" id="PF02660">
    <property type="entry name" value="G3P_acyltransf"/>
    <property type="match status" value="1"/>
</dbReference>
<dbReference type="SMART" id="SM01207">
    <property type="entry name" value="G3P_acyltransf"/>
    <property type="match status" value="1"/>
</dbReference>
<name>A0A2A6E1D6_9BACL</name>
<sequence>MRWWGVAAAFLSGACMFSYWLGLLADKNLRAVGDGNPGAFNLWRAAGARFGAAGVVLDFLKGYLPVTLLTDGDGDGLATAAVALAPVAGHIFSPFLHFRGGKGVAVTFGVWSALTDFEVSLAYAVVLAVLAVAFRAAHSGKAPTSEEDALQIVGGMLAVGAYLWLRGLAAAFGWTWCGNALLLAFAHRRELRQWWGKAWCFLKGRV</sequence>